<sequence length="105" mass="12045">MPRIVARGFKKEDLKKVSAELFDTIAEIIERPREAFTLDLIESIAILDGEEISRANLEIGWVHRPVEVCEKVATAVNELFKPLGYETVMISFKDIDLAYEFVFKK</sequence>
<name>A0A134A5Y7_9BACL</name>
<dbReference type="Proteomes" id="UP000070355">
    <property type="component" value="Unassembled WGS sequence"/>
</dbReference>
<dbReference type="AlphaFoldDB" id="A0A134A5Y7"/>
<dbReference type="EMBL" id="LSDC01000018">
    <property type="protein sequence ID" value="KXB63123.1"/>
    <property type="molecule type" value="Genomic_DNA"/>
</dbReference>
<comment type="caution">
    <text evidence="1">The sequence shown here is derived from an EMBL/GenBank/DDBJ whole genome shotgun (WGS) entry which is preliminary data.</text>
</comment>
<evidence type="ECO:0000313" key="2">
    <source>
        <dbReference type="Proteomes" id="UP000070355"/>
    </source>
</evidence>
<accession>A0A134A5Y7</accession>
<dbReference type="Gene3D" id="3.30.429.10">
    <property type="entry name" value="Macrophage Migration Inhibitory Factor"/>
    <property type="match status" value="1"/>
</dbReference>
<evidence type="ECO:0000313" key="1">
    <source>
        <dbReference type="EMBL" id="KXB63123.1"/>
    </source>
</evidence>
<dbReference type="InterPro" id="IPR014347">
    <property type="entry name" value="Tautomerase/MIF_sf"/>
</dbReference>
<dbReference type="PATRIC" id="fig|1379.3.peg.305"/>
<organism evidence="1 2">
    <name type="scientific">Gemella haemolysans</name>
    <dbReference type="NCBI Taxonomy" id="1379"/>
    <lineage>
        <taxon>Bacteria</taxon>
        <taxon>Bacillati</taxon>
        <taxon>Bacillota</taxon>
        <taxon>Bacilli</taxon>
        <taxon>Bacillales</taxon>
        <taxon>Gemellaceae</taxon>
        <taxon>Gemella</taxon>
    </lineage>
</organism>
<dbReference type="InterPro" id="IPR015017">
    <property type="entry name" value="DUF1904"/>
</dbReference>
<proteinExistence type="predicted"/>
<dbReference type="SUPFAM" id="SSF55331">
    <property type="entry name" value="Tautomerase/MIF"/>
    <property type="match status" value="1"/>
</dbReference>
<dbReference type="Pfam" id="PF08921">
    <property type="entry name" value="DUF1904"/>
    <property type="match status" value="1"/>
</dbReference>
<protein>
    <recommendedName>
        <fullName evidence="3">DUF1904 family protein</fullName>
    </recommendedName>
</protein>
<dbReference type="OrthoDB" id="5587545at2"/>
<dbReference type="RefSeq" id="WP_060913601.1">
    <property type="nucleotide sequence ID" value="NZ_JAGZGJ010000002.1"/>
</dbReference>
<gene>
    <name evidence="1" type="ORF">HMPREF3186_00309</name>
</gene>
<evidence type="ECO:0008006" key="3">
    <source>
        <dbReference type="Google" id="ProtNLM"/>
    </source>
</evidence>
<reference evidence="2" key="1">
    <citation type="submission" date="2016-01" db="EMBL/GenBank/DDBJ databases">
        <authorList>
            <person name="Mitreva M."/>
            <person name="Pepin K.H."/>
            <person name="Mihindukulasuriya K.A."/>
            <person name="Fulton R."/>
            <person name="Fronick C."/>
            <person name="O'Laughlin M."/>
            <person name="Miner T."/>
            <person name="Herter B."/>
            <person name="Rosa B.A."/>
            <person name="Cordes M."/>
            <person name="Tomlinson C."/>
            <person name="Wollam A."/>
            <person name="Palsikar V.B."/>
            <person name="Mardis E.R."/>
            <person name="Wilson R.K."/>
        </authorList>
    </citation>
    <scope>NUCLEOTIDE SEQUENCE [LARGE SCALE GENOMIC DNA]</scope>
    <source>
        <strain evidence="2">DNF01167</strain>
    </source>
</reference>